<accession>A0A934WSL4</accession>
<dbReference type="EMBL" id="JAEQMG010000117">
    <property type="protein sequence ID" value="MBK6089164.1"/>
    <property type="molecule type" value="Genomic_DNA"/>
</dbReference>
<dbReference type="AlphaFoldDB" id="A0A934WSL4"/>
<protein>
    <submittedName>
        <fullName evidence="1">Uncharacterized protein</fullName>
    </submittedName>
</protein>
<organism evidence="1 2">
    <name type="scientific">Ruminococcus difficilis</name>
    <dbReference type="NCBI Taxonomy" id="2763069"/>
    <lineage>
        <taxon>Bacteria</taxon>
        <taxon>Bacillati</taxon>
        <taxon>Bacillota</taxon>
        <taxon>Clostridia</taxon>
        <taxon>Eubacteriales</taxon>
        <taxon>Oscillospiraceae</taxon>
        <taxon>Ruminococcus</taxon>
    </lineage>
</organism>
<keyword evidence="2" id="KW-1185">Reference proteome</keyword>
<sequence length="141" mass="15440">MKYNLIFYLSRKTSYCEKALRKALAPIGGEAHLITSATTPVELGAQVSRSLKLCPLTVIIGGFDSFEDDNLRVVLSRVFSNSALTLDNMRKLSAVSGSEGYIVRDKNQILLSFPDSPEDITEMCGEELLEYIGSKLSSVNG</sequence>
<dbReference type="RefSeq" id="WP_201427956.1">
    <property type="nucleotide sequence ID" value="NZ_JAEQMG010000117.1"/>
</dbReference>
<reference evidence="1" key="1">
    <citation type="submission" date="2021-01" db="EMBL/GenBank/DDBJ databases">
        <title>Genome public.</title>
        <authorList>
            <person name="Liu C."/>
            <person name="Sun Q."/>
        </authorList>
    </citation>
    <scope>NUCLEOTIDE SEQUENCE</scope>
    <source>
        <strain evidence="1">M6</strain>
    </source>
</reference>
<evidence type="ECO:0000313" key="2">
    <source>
        <dbReference type="Proteomes" id="UP000633365"/>
    </source>
</evidence>
<gene>
    <name evidence="1" type="ORF">JKK62_11030</name>
</gene>
<name>A0A934WSL4_9FIRM</name>
<dbReference type="Proteomes" id="UP000633365">
    <property type="component" value="Unassembled WGS sequence"/>
</dbReference>
<comment type="caution">
    <text evidence="1">The sequence shown here is derived from an EMBL/GenBank/DDBJ whole genome shotgun (WGS) entry which is preliminary data.</text>
</comment>
<proteinExistence type="predicted"/>
<evidence type="ECO:0000313" key="1">
    <source>
        <dbReference type="EMBL" id="MBK6089164.1"/>
    </source>
</evidence>